<organism evidence="1">
    <name type="scientific">Tanacetum cinerariifolium</name>
    <name type="common">Dalmatian daisy</name>
    <name type="synonym">Chrysanthemum cinerariifolium</name>
    <dbReference type="NCBI Taxonomy" id="118510"/>
    <lineage>
        <taxon>Eukaryota</taxon>
        <taxon>Viridiplantae</taxon>
        <taxon>Streptophyta</taxon>
        <taxon>Embryophyta</taxon>
        <taxon>Tracheophyta</taxon>
        <taxon>Spermatophyta</taxon>
        <taxon>Magnoliopsida</taxon>
        <taxon>eudicotyledons</taxon>
        <taxon>Gunneridae</taxon>
        <taxon>Pentapetalae</taxon>
        <taxon>asterids</taxon>
        <taxon>campanulids</taxon>
        <taxon>Asterales</taxon>
        <taxon>Asteraceae</taxon>
        <taxon>Asteroideae</taxon>
        <taxon>Anthemideae</taxon>
        <taxon>Anthemidinae</taxon>
        <taxon>Tanacetum</taxon>
    </lineage>
</organism>
<reference evidence="1" key="1">
    <citation type="journal article" date="2019" name="Sci. Rep.">
        <title>Draft genome of Tanacetum cinerariifolium, the natural source of mosquito coil.</title>
        <authorList>
            <person name="Yamashiro T."/>
            <person name="Shiraishi A."/>
            <person name="Satake H."/>
            <person name="Nakayama K."/>
        </authorList>
    </citation>
    <scope>NUCLEOTIDE SEQUENCE</scope>
</reference>
<sequence length="153" mass="17779">MWIAEEKKNQKIDHLARSLLIQGLLNDIYFAKELWDALKRNMLGFEYVEQDRKAVVLYKYETFKATERELLLDTYFRYLQVINDLKKCGYKKDNCDVNEAMGYKKKAVLVTSNPLALVAKKTKVSKCREKVIVQSESNGSDDEDISDLKKITA</sequence>
<dbReference type="AlphaFoldDB" id="A0A699J7V1"/>
<dbReference type="EMBL" id="BKCJ010379676">
    <property type="protein sequence ID" value="GFA16911.1"/>
    <property type="molecule type" value="Genomic_DNA"/>
</dbReference>
<protein>
    <recommendedName>
        <fullName evidence="2">Retrovirus-related Pol polyprotein from transposon TNT 1-94</fullName>
    </recommendedName>
</protein>
<evidence type="ECO:0008006" key="2">
    <source>
        <dbReference type="Google" id="ProtNLM"/>
    </source>
</evidence>
<proteinExistence type="predicted"/>
<comment type="caution">
    <text evidence="1">The sequence shown here is derived from an EMBL/GenBank/DDBJ whole genome shotgun (WGS) entry which is preliminary data.</text>
</comment>
<gene>
    <name evidence="1" type="ORF">Tci_588883</name>
</gene>
<name>A0A699J7V1_TANCI</name>
<evidence type="ECO:0000313" key="1">
    <source>
        <dbReference type="EMBL" id="GFA16911.1"/>
    </source>
</evidence>
<accession>A0A699J7V1</accession>